<dbReference type="OMA" id="ASICMNV"/>
<dbReference type="GO" id="GO:0022857">
    <property type="term" value="F:transmembrane transporter activity"/>
    <property type="evidence" value="ECO:0000318"/>
    <property type="project" value="GO_Central"/>
</dbReference>
<dbReference type="PANTHER" id="PTHR11206">
    <property type="entry name" value="MULTIDRUG RESISTANCE PROTEIN"/>
    <property type="match status" value="1"/>
</dbReference>
<keyword evidence="5 6" id="KW-0472">Membrane</keyword>
<comment type="subcellular location">
    <subcellularLocation>
        <location evidence="1">Membrane</location>
        <topology evidence="1">Multi-pass membrane protein</topology>
    </subcellularLocation>
</comment>
<feature type="transmembrane region" description="Helical" evidence="6">
    <location>
        <begin position="180"/>
        <end position="200"/>
    </location>
</feature>
<evidence type="ECO:0000256" key="2">
    <source>
        <dbReference type="ARBA" id="ARBA00010199"/>
    </source>
</evidence>
<dbReference type="NCBIfam" id="TIGR00797">
    <property type="entry name" value="matE"/>
    <property type="match status" value="1"/>
</dbReference>
<dbReference type="CDD" id="cd13132">
    <property type="entry name" value="MATE_eukaryotic"/>
    <property type="match status" value="1"/>
</dbReference>
<dbReference type="InterPro" id="IPR002528">
    <property type="entry name" value="MATE_fam"/>
</dbReference>
<dbReference type="Proteomes" id="UP000006906">
    <property type="component" value="Chromosome 12"/>
</dbReference>
<accession>A0A2K3D475</accession>
<feature type="transmembrane region" description="Helical" evidence="6">
    <location>
        <begin position="410"/>
        <end position="429"/>
    </location>
</feature>
<dbReference type="GO" id="GO:1990961">
    <property type="term" value="P:xenobiotic detoxification by transmembrane export across the plasma membrane"/>
    <property type="evidence" value="ECO:0007669"/>
    <property type="project" value="InterPro"/>
</dbReference>
<dbReference type="InterPro" id="IPR045069">
    <property type="entry name" value="MATE_euk"/>
</dbReference>
<gene>
    <name evidence="7" type="ORF">CHLRE_12g523250v5</name>
</gene>
<dbReference type="OrthoDB" id="2126698at2759"/>
<keyword evidence="3 6" id="KW-0812">Transmembrane</keyword>
<dbReference type="InParanoid" id="A0A2K3D475"/>
<keyword evidence="8" id="KW-1185">Reference proteome</keyword>
<dbReference type="ExpressionAtlas" id="A0A2K3D475">
    <property type="expression patterns" value="baseline"/>
</dbReference>
<comment type="caution">
    <text evidence="6">Lacks conserved residue(s) required for the propagation of feature annotation.</text>
</comment>
<dbReference type="GO" id="GO:0016020">
    <property type="term" value="C:membrane"/>
    <property type="evidence" value="ECO:0000318"/>
    <property type="project" value="GO_Central"/>
</dbReference>
<feature type="transmembrane region" description="Helical" evidence="6">
    <location>
        <begin position="34"/>
        <end position="59"/>
    </location>
</feature>
<reference evidence="7 8" key="1">
    <citation type="journal article" date="2007" name="Science">
        <title>The Chlamydomonas genome reveals the evolution of key animal and plant functions.</title>
        <authorList>
            <person name="Merchant S.S."/>
            <person name="Prochnik S.E."/>
            <person name="Vallon O."/>
            <person name="Harris E.H."/>
            <person name="Karpowicz S.J."/>
            <person name="Witman G.B."/>
            <person name="Terry A."/>
            <person name="Salamov A."/>
            <person name="Fritz-Laylin L.K."/>
            <person name="Marechal-Drouard L."/>
            <person name="Marshall W.F."/>
            <person name="Qu L.H."/>
            <person name="Nelson D.R."/>
            <person name="Sanderfoot A.A."/>
            <person name="Spalding M.H."/>
            <person name="Kapitonov V.V."/>
            <person name="Ren Q."/>
            <person name="Ferris P."/>
            <person name="Lindquist E."/>
            <person name="Shapiro H."/>
            <person name="Lucas S.M."/>
            <person name="Grimwood J."/>
            <person name="Schmutz J."/>
            <person name="Cardol P."/>
            <person name="Cerutti H."/>
            <person name="Chanfreau G."/>
            <person name="Chen C.L."/>
            <person name="Cognat V."/>
            <person name="Croft M.T."/>
            <person name="Dent R."/>
            <person name="Dutcher S."/>
            <person name="Fernandez E."/>
            <person name="Fukuzawa H."/>
            <person name="Gonzalez-Ballester D."/>
            <person name="Gonzalez-Halphen D."/>
            <person name="Hallmann A."/>
            <person name="Hanikenne M."/>
            <person name="Hippler M."/>
            <person name="Inwood W."/>
            <person name="Jabbari K."/>
            <person name="Kalanon M."/>
            <person name="Kuras R."/>
            <person name="Lefebvre P.A."/>
            <person name="Lemaire S.D."/>
            <person name="Lobanov A.V."/>
            <person name="Lohr M."/>
            <person name="Manuell A."/>
            <person name="Meier I."/>
            <person name="Mets L."/>
            <person name="Mittag M."/>
            <person name="Mittelmeier T."/>
            <person name="Moroney J.V."/>
            <person name="Moseley J."/>
            <person name="Napoli C."/>
            <person name="Nedelcu A.M."/>
            <person name="Niyogi K."/>
            <person name="Novoselov S.V."/>
            <person name="Paulsen I.T."/>
            <person name="Pazour G."/>
            <person name="Purton S."/>
            <person name="Ral J.P."/>
            <person name="Riano-Pachon D.M."/>
            <person name="Riekhof W."/>
            <person name="Rymarquis L."/>
            <person name="Schroda M."/>
            <person name="Stern D."/>
            <person name="Umen J."/>
            <person name="Willows R."/>
            <person name="Wilson N."/>
            <person name="Zimmer S.L."/>
            <person name="Allmer J."/>
            <person name="Balk J."/>
            <person name="Bisova K."/>
            <person name="Chen C.J."/>
            <person name="Elias M."/>
            <person name="Gendler K."/>
            <person name="Hauser C."/>
            <person name="Lamb M.R."/>
            <person name="Ledford H."/>
            <person name="Long J.C."/>
            <person name="Minagawa J."/>
            <person name="Page M.D."/>
            <person name="Pan J."/>
            <person name="Pootakham W."/>
            <person name="Roje S."/>
            <person name="Rose A."/>
            <person name="Stahlberg E."/>
            <person name="Terauchi A.M."/>
            <person name="Yang P."/>
            <person name="Ball S."/>
            <person name="Bowler C."/>
            <person name="Dieckmann C.L."/>
            <person name="Gladyshev V.N."/>
            <person name="Green P."/>
            <person name="Jorgensen R."/>
            <person name="Mayfield S."/>
            <person name="Mueller-Roeber B."/>
            <person name="Rajamani S."/>
            <person name="Sayre R.T."/>
            <person name="Brokstein P."/>
            <person name="Dubchak I."/>
            <person name="Goodstein D."/>
            <person name="Hornick L."/>
            <person name="Huang Y.W."/>
            <person name="Jhaveri J."/>
            <person name="Luo Y."/>
            <person name="Martinez D."/>
            <person name="Ngau W.C."/>
            <person name="Otillar B."/>
            <person name="Poliakov A."/>
            <person name="Porter A."/>
            <person name="Szajkowski L."/>
            <person name="Werner G."/>
            <person name="Zhou K."/>
            <person name="Grigoriev I.V."/>
            <person name="Rokhsar D.S."/>
            <person name="Grossman A.R."/>
        </authorList>
    </citation>
    <scope>NUCLEOTIDE SEQUENCE [LARGE SCALE GENOMIC DNA]</scope>
    <source>
        <strain evidence="8">CC-503</strain>
    </source>
</reference>
<feature type="transmembrane region" description="Helical" evidence="6">
    <location>
        <begin position="6"/>
        <end position="27"/>
    </location>
</feature>
<feature type="transmembrane region" description="Helical" evidence="6">
    <location>
        <begin position="79"/>
        <end position="104"/>
    </location>
</feature>
<feature type="transmembrane region" description="Helical" evidence="6">
    <location>
        <begin position="380"/>
        <end position="404"/>
    </location>
</feature>
<proteinExistence type="inferred from homology"/>
<evidence type="ECO:0000256" key="4">
    <source>
        <dbReference type="ARBA" id="ARBA00022989"/>
    </source>
</evidence>
<dbReference type="GO" id="GO:0015297">
    <property type="term" value="F:antiporter activity"/>
    <property type="evidence" value="ECO:0007669"/>
    <property type="project" value="InterPro"/>
</dbReference>
<evidence type="ECO:0000256" key="5">
    <source>
        <dbReference type="ARBA" id="ARBA00023136"/>
    </source>
</evidence>
<dbReference type="KEGG" id="cre:CHLRE_12g523250v5"/>
<evidence type="ECO:0000256" key="3">
    <source>
        <dbReference type="ARBA" id="ARBA00022692"/>
    </source>
</evidence>
<name>A0A2K3D475_CHLRE</name>
<organism evidence="7 8">
    <name type="scientific">Chlamydomonas reinhardtii</name>
    <name type="common">Chlamydomonas smithii</name>
    <dbReference type="NCBI Taxonomy" id="3055"/>
    <lineage>
        <taxon>Eukaryota</taxon>
        <taxon>Viridiplantae</taxon>
        <taxon>Chlorophyta</taxon>
        <taxon>core chlorophytes</taxon>
        <taxon>Chlorophyceae</taxon>
        <taxon>CS clade</taxon>
        <taxon>Chlamydomonadales</taxon>
        <taxon>Chlamydomonadaceae</taxon>
        <taxon>Chlamydomonas</taxon>
    </lineage>
</organism>
<dbReference type="RefSeq" id="XP_042918503.1">
    <property type="nucleotide sequence ID" value="XM_043068408.1"/>
</dbReference>
<evidence type="ECO:0000256" key="6">
    <source>
        <dbReference type="RuleBase" id="RU004914"/>
    </source>
</evidence>
<dbReference type="EMBL" id="CM008973">
    <property type="protein sequence ID" value="PNW75342.1"/>
    <property type="molecule type" value="Genomic_DNA"/>
</dbReference>
<protein>
    <recommendedName>
        <fullName evidence="6">Protein DETOXIFICATION</fullName>
    </recommendedName>
    <alternativeName>
        <fullName evidence="6">Multidrug and toxic compound extrusion protein</fullName>
    </alternativeName>
</protein>
<evidence type="ECO:0000313" key="8">
    <source>
        <dbReference type="Proteomes" id="UP000006906"/>
    </source>
</evidence>
<evidence type="ECO:0000313" key="7">
    <source>
        <dbReference type="EMBL" id="PNW75342.1"/>
    </source>
</evidence>
<dbReference type="FunCoup" id="A0A2K3D475">
    <property type="interactions" value="293"/>
</dbReference>
<dbReference type="AlphaFoldDB" id="A0A2K3D475"/>
<keyword evidence="4 6" id="KW-1133">Transmembrane helix</keyword>
<dbReference type="Gramene" id="PNW75342">
    <property type="protein sequence ID" value="PNW75342"/>
    <property type="gene ID" value="CHLRE_12g523250v5"/>
</dbReference>
<feature type="transmembrane region" description="Helical" evidence="6">
    <location>
        <begin position="303"/>
        <end position="322"/>
    </location>
</feature>
<comment type="similarity">
    <text evidence="2 6">Belongs to the multi antimicrobial extrusion (MATE) (TC 2.A.66.1) family.</text>
</comment>
<evidence type="ECO:0000256" key="1">
    <source>
        <dbReference type="ARBA" id="ARBA00004141"/>
    </source>
</evidence>
<dbReference type="GeneID" id="5722538"/>
<dbReference type="Pfam" id="PF01554">
    <property type="entry name" value="MatE"/>
    <property type="match status" value="2"/>
</dbReference>
<dbReference type="STRING" id="3055.A0A2K3D475"/>
<dbReference type="GO" id="GO:0042910">
    <property type="term" value="F:xenobiotic transmembrane transporter activity"/>
    <property type="evidence" value="ECO:0007669"/>
    <property type="project" value="InterPro"/>
</dbReference>
<sequence length="480" mass="50649">MSTMFVPLFLNLTCSYSINIVTLAFVGHLGKQELAAAALATSLVGIVGRTVMYGMVGALDTLASQAYGAGNLDALGAHFRTAVLFLLLHAAPLFSLLAALPLLLQEGSAPDDLGFMAGRYVRHVLPWLALELLNRPLNSVLVAQRITRPQMTIQMVALPLHVANNYVLVYVLRLGYLGSAWATCLTAAYGLAGMLGYVAWTGLGGRLWRGPPVHSSIWKALTSFAQLSYPSCVMRCAESWGFSLMTLAAGKLPDPGTAVAAASISFNLYGILYMVFLAFSMTTSTAVGNALGSGSARAARHAALTSLVTAPAMWFIVATLLIEPHTQLALALIFTDGRDPALMGHLRRMLVLVAVLELFDGSQVVMTGVIQGAGKQRLGVLVNIVAFYVCAIPTALLLAFRLGWGVEGMYTGMLLGPAIQAVSYVYIIARLDWTAEARAVAARAAASSTAHVDAPRVAAAALPGAGQGRAQNDRENASAV</sequence>